<name>A0AAN7R6X8_TRANT</name>
<dbReference type="EMBL" id="JAXQNO010000008">
    <property type="protein sequence ID" value="KAK4791957.1"/>
    <property type="molecule type" value="Genomic_DNA"/>
</dbReference>
<reference evidence="4 5" key="1">
    <citation type="journal article" date="2023" name="Hortic Res">
        <title>Pangenome of water caltrop reveals structural variations and asymmetric subgenome divergence after allopolyploidization.</title>
        <authorList>
            <person name="Zhang X."/>
            <person name="Chen Y."/>
            <person name="Wang L."/>
            <person name="Yuan Y."/>
            <person name="Fang M."/>
            <person name="Shi L."/>
            <person name="Lu R."/>
            <person name="Comes H.P."/>
            <person name="Ma Y."/>
            <person name="Chen Y."/>
            <person name="Huang G."/>
            <person name="Zhou Y."/>
            <person name="Zheng Z."/>
            <person name="Qiu Y."/>
        </authorList>
    </citation>
    <scope>NUCLEOTIDE SEQUENCE [LARGE SCALE GENOMIC DNA]</scope>
    <source>
        <strain evidence="4">F231</strain>
    </source>
</reference>
<dbReference type="Gene3D" id="3.40.640.10">
    <property type="entry name" value="Type I PLP-dependent aspartate aminotransferase-like (Major domain)"/>
    <property type="match status" value="1"/>
</dbReference>
<proteinExistence type="inferred from homology"/>
<dbReference type="Proteomes" id="UP001346149">
    <property type="component" value="Unassembled WGS sequence"/>
</dbReference>
<organism evidence="4 5">
    <name type="scientific">Trapa natans</name>
    <name type="common">Water chestnut</name>
    <dbReference type="NCBI Taxonomy" id="22666"/>
    <lineage>
        <taxon>Eukaryota</taxon>
        <taxon>Viridiplantae</taxon>
        <taxon>Streptophyta</taxon>
        <taxon>Embryophyta</taxon>
        <taxon>Tracheophyta</taxon>
        <taxon>Spermatophyta</taxon>
        <taxon>Magnoliopsida</taxon>
        <taxon>eudicotyledons</taxon>
        <taxon>Gunneridae</taxon>
        <taxon>Pentapetalae</taxon>
        <taxon>rosids</taxon>
        <taxon>malvids</taxon>
        <taxon>Myrtales</taxon>
        <taxon>Lythraceae</taxon>
        <taxon>Trapa</taxon>
    </lineage>
</organism>
<evidence type="ECO:0000313" key="5">
    <source>
        <dbReference type="Proteomes" id="UP001346149"/>
    </source>
</evidence>
<keyword evidence="2" id="KW-0663">Pyridoxal phosphate</keyword>
<feature type="domain" description="Aminotransferase class I/classII large" evidence="3">
    <location>
        <begin position="2"/>
        <end position="35"/>
    </location>
</feature>
<dbReference type="SUPFAM" id="SSF53383">
    <property type="entry name" value="PLP-dependent transferases"/>
    <property type="match status" value="1"/>
</dbReference>
<dbReference type="Pfam" id="PF00155">
    <property type="entry name" value="Aminotran_1_2"/>
    <property type="match status" value="1"/>
</dbReference>
<sequence length="50" mass="5422">MELIVAQSYSKNLGFYAERIGAINLVCSSAEAAAAKCSSFPLQIHHQSHE</sequence>
<comment type="caution">
    <text evidence="4">The sequence shown here is derived from an EMBL/GenBank/DDBJ whole genome shotgun (WGS) entry which is preliminary data.</text>
</comment>
<protein>
    <recommendedName>
        <fullName evidence="3">Aminotransferase class I/classII large domain-containing protein</fullName>
    </recommendedName>
</protein>
<dbReference type="PROSITE" id="PS00105">
    <property type="entry name" value="AA_TRANSFER_CLASS_1"/>
    <property type="match status" value="1"/>
</dbReference>
<evidence type="ECO:0000259" key="3">
    <source>
        <dbReference type="Pfam" id="PF00155"/>
    </source>
</evidence>
<dbReference type="GO" id="GO:0003824">
    <property type="term" value="F:catalytic activity"/>
    <property type="evidence" value="ECO:0007669"/>
    <property type="project" value="InterPro"/>
</dbReference>
<dbReference type="InterPro" id="IPR004838">
    <property type="entry name" value="NHTrfase_class1_PyrdxlP-BS"/>
</dbReference>
<dbReference type="InterPro" id="IPR015421">
    <property type="entry name" value="PyrdxlP-dep_Trfase_major"/>
</dbReference>
<evidence type="ECO:0000313" key="4">
    <source>
        <dbReference type="EMBL" id="KAK4791957.1"/>
    </source>
</evidence>
<comment type="similarity">
    <text evidence="1">Belongs to the class-I pyridoxal-phosphate-dependent aminotransferase family.</text>
</comment>
<dbReference type="AlphaFoldDB" id="A0AAN7R6X8"/>
<evidence type="ECO:0000256" key="1">
    <source>
        <dbReference type="ARBA" id="ARBA00007441"/>
    </source>
</evidence>
<dbReference type="GO" id="GO:0030170">
    <property type="term" value="F:pyridoxal phosphate binding"/>
    <property type="evidence" value="ECO:0007669"/>
    <property type="project" value="InterPro"/>
</dbReference>
<accession>A0AAN7R6X8</accession>
<keyword evidence="5" id="KW-1185">Reference proteome</keyword>
<gene>
    <name evidence="4" type="ORF">SAY86_022392</name>
</gene>
<dbReference type="InterPro" id="IPR004839">
    <property type="entry name" value="Aminotransferase_I/II_large"/>
</dbReference>
<dbReference type="InterPro" id="IPR015424">
    <property type="entry name" value="PyrdxlP-dep_Trfase"/>
</dbReference>
<evidence type="ECO:0000256" key="2">
    <source>
        <dbReference type="ARBA" id="ARBA00022898"/>
    </source>
</evidence>